<evidence type="ECO:0000313" key="1">
    <source>
        <dbReference type="EMBL" id="CAB4273418.1"/>
    </source>
</evidence>
<accession>A0A6J5UGV7</accession>
<evidence type="ECO:0000313" key="2">
    <source>
        <dbReference type="Proteomes" id="UP000507222"/>
    </source>
</evidence>
<protein>
    <submittedName>
        <fullName evidence="1">Uncharacterized protein</fullName>
    </submittedName>
</protein>
<reference evidence="1 2" key="1">
    <citation type="submission" date="2020-05" db="EMBL/GenBank/DDBJ databases">
        <authorList>
            <person name="Campoy J."/>
            <person name="Schneeberger K."/>
            <person name="Spophaly S."/>
        </authorList>
    </citation>
    <scope>NUCLEOTIDE SEQUENCE [LARGE SCALE GENOMIC DNA]</scope>
    <source>
        <strain evidence="1">PruArmRojPasFocal</strain>
    </source>
</reference>
<proteinExistence type="predicted"/>
<dbReference type="EMBL" id="CAEKDK010000003">
    <property type="protein sequence ID" value="CAB4273418.1"/>
    <property type="molecule type" value="Genomic_DNA"/>
</dbReference>
<dbReference type="AlphaFoldDB" id="A0A6J5UGV7"/>
<name>A0A6J5UGV7_PRUAR</name>
<organism evidence="1 2">
    <name type="scientific">Prunus armeniaca</name>
    <name type="common">Apricot</name>
    <name type="synonym">Armeniaca vulgaris</name>
    <dbReference type="NCBI Taxonomy" id="36596"/>
    <lineage>
        <taxon>Eukaryota</taxon>
        <taxon>Viridiplantae</taxon>
        <taxon>Streptophyta</taxon>
        <taxon>Embryophyta</taxon>
        <taxon>Tracheophyta</taxon>
        <taxon>Spermatophyta</taxon>
        <taxon>Magnoliopsida</taxon>
        <taxon>eudicotyledons</taxon>
        <taxon>Gunneridae</taxon>
        <taxon>Pentapetalae</taxon>
        <taxon>rosids</taxon>
        <taxon>fabids</taxon>
        <taxon>Rosales</taxon>
        <taxon>Rosaceae</taxon>
        <taxon>Amygdaloideae</taxon>
        <taxon>Amygdaleae</taxon>
        <taxon>Prunus</taxon>
    </lineage>
</organism>
<dbReference type="Proteomes" id="UP000507222">
    <property type="component" value="Unassembled WGS sequence"/>
</dbReference>
<gene>
    <name evidence="1" type="ORF">CURHAP_LOCUS21030</name>
</gene>
<sequence>MRASFSGSPCFELHSFIIWKTQGDLQCSKGQVGSHEIISVCIQDEAPIKKEKEVNIVHLNTNAPKRHFSKLSSHTDANKENSKCYFSDKACHCHMKRDYTRYKN</sequence>